<dbReference type="InterPro" id="IPR015867">
    <property type="entry name" value="N-reg_PII/ATP_PRibTrfase_C"/>
</dbReference>
<gene>
    <name evidence="3" type="ORF">B0H17DRAFT_1097119</name>
</gene>
<dbReference type="Proteomes" id="UP001221757">
    <property type="component" value="Unassembled WGS sequence"/>
</dbReference>
<name>A0AAD7CQJ8_MYCRO</name>
<accession>A0AAD7CQJ8</accession>
<reference evidence="3" key="1">
    <citation type="submission" date="2023-03" db="EMBL/GenBank/DDBJ databases">
        <title>Massive genome expansion in bonnet fungi (Mycena s.s.) driven by repeated elements and novel gene families across ecological guilds.</title>
        <authorList>
            <consortium name="Lawrence Berkeley National Laboratory"/>
            <person name="Harder C.B."/>
            <person name="Miyauchi S."/>
            <person name="Viragh M."/>
            <person name="Kuo A."/>
            <person name="Thoen E."/>
            <person name="Andreopoulos B."/>
            <person name="Lu D."/>
            <person name="Skrede I."/>
            <person name="Drula E."/>
            <person name="Henrissat B."/>
            <person name="Morin E."/>
            <person name="Kohler A."/>
            <person name="Barry K."/>
            <person name="LaButti K."/>
            <person name="Morin E."/>
            <person name="Salamov A."/>
            <person name="Lipzen A."/>
            <person name="Mereny Z."/>
            <person name="Hegedus B."/>
            <person name="Baldrian P."/>
            <person name="Stursova M."/>
            <person name="Weitz H."/>
            <person name="Taylor A."/>
            <person name="Grigoriev I.V."/>
            <person name="Nagy L.G."/>
            <person name="Martin F."/>
            <person name="Kauserud H."/>
        </authorList>
    </citation>
    <scope>NUCLEOTIDE SEQUENCE</scope>
    <source>
        <strain evidence="3">CBHHK067</strain>
    </source>
</reference>
<keyword evidence="4" id="KW-1185">Reference proteome</keyword>
<dbReference type="EMBL" id="JARKIE010000282">
    <property type="protein sequence ID" value="KAJ7658100.1"/>
    <property type="molecule type" value="Genomic_DNA"/>
</dbReference>
<evidence type="ECO:0000313" key="3">
    <source>
        <dbReference type="EMBL" id="KAJ7658100.1"/>
    </source>
</evidence>
<comment type="caution">
    <text evidence="3">The sequence shown here is derived from an EMBL/GenBank/DDBJ whole genome shotgun (WGS) entry which is preliminary data.</text>
</comment>
<evidence type="ECO:0000256" key="2">
    <source>
        <dbReference type="SAM" id="MobiDB-lite"/>
    </source>
</evidence>
<proteinExistence type="predicted"/>
<feature type="region of interest" description="Disordered" evidence="2">
    <location>
        <begin position="1"/>
        <end position="30"/>
    </location>
</feature>
<evidence type="ECO:0000256" key="1">
    <source>
        <dbReference type="ARBA" id="ARBA00020998"/>
    </source>
</evidence>
<dbReference type="Gene3D" id="3.30.70.120">
    <property type="match status" value="1"/>
</dbReference>
<dbReference type="AlphaFoldDB" id="A0AAD7CQJ8"/>
<protein>
    <recommendedName>
        <fullName evidence="1">ATP phosphoribosyltransferase</fullName>
    </recommendedName>
</protein>
<organism evidence="3 4">
    <name type="scientific">Mycena rosella</name>
    <name type="common">Pink bonnet</name>
    <name type="synonym">Agaricus rosellus</name>
    <dbReference type="NCBI Taxonomy" id="1033263"/>
    <lineage>
        <taxon>Eukaryota</taxon>
        <taxon>Fungi</taxon>
        <taxon>Dikarya</taxon>
        <taxon>Basidiomycota</taxon>
        <taxon>Agaricomycotina</taxon>
        <taxon>Agaricomycetes</taxon>
        <taxon>Agaricomycetidae</taxon>
        <taxon>Agaricales</taxon>
        <taxon>Marasmiineae</taxon>
        <taxon>Mycenaceae</taxon>
        <taxon>Mycena</taxon>
    </lineage>
</organism>
<evidence type="ECO:0000313" key="4">
    <source>
        <dbReference type="Proteomes" id="UP001221757"/>
    </source>
</evidence>
<sequence length="95" mass="10421">MYSSQPYLSKKTPRRRVPRPDSDPPATSPGAAAARFKLVFFSPAPNTHAILDHLFETFPAHVGRVGNYEHVAFLSRGTGALPQLCLLPIHTSMHA</sequence>